<comment type="similarity">
    <text evidence="2 13">Belongs to the OXA1/ALB3/YidC family. Type 1 subfamily.</text>
</comment>
<evidence type="ECO:0000259" key="15">
    <source>
        <dbReference type="Pfam" id="PF02096"/>
    </source>
</evidence>
<dbReference type="GO" id="GO:0051205">
    <property type="term" value="P:protein insertion into membrane"/>
    <property type="evidence" value="ECO:0007669"/>
    <property type="project" value="TreeGrafter"/>
</dbReference>
<dbReference type="PANTHER" id="PTHR12428:SF65">
    <property type="entry name" value="CYTOCHROME C OXIDASE ASSEMBLY PROTEIN COX18, MITOCHONDRIAL"/>
    <property type="match status" value="1"/>
</dbReference>
<comment type="caution">
    <text evidence="17">The sequence shown here is derived from an EMBL/GenBank/DDBJ whole genome shotgun (WGS) entry which is preliminary data.</text>
</comment>
<dbReference type="Gene3D" id="2.70.98.90">
    <property type="match status" value="1"/>
</dbReference>
<evidence type="ECO:0000256" key="9">
    <source>
        <dbReference type="ARBA" id="ARBA00023136"/>
    </source>
</evidence>
<reference evidence="17 18" key="1">
    <citation type="submission" date="2017-10" db="EMBL/GenBank/DDBJ databases">
        <title>Frigbacter circumglobatus gen. nov. sp. nov., isolated from sediment cultured in situ.</title>
        <authorList>
            <person name="Zhao Z."/>
        </authorList>
    </citation>
    <scope>NUCLEOTIDE SEQUENCE [LARGE SCALE GENOMIC DNA]</scope>
    <source>
        <strain evidence="17 18">ZYL</strain>
    </source>
</reference>
<feature type="domain" description="Membrane insertase YidC/Oxa/ALB C-terminal" evidence="15">
    <location>
        <begin position="380"/>
        <end position="577"/>
    </location>
</feature>
<evidence type="ECO:0000313" key="17">
    <source>
        <dbReference type="EMBL" id="PHZ86630.1"/>
    </source>
</evidence>
<keyword evidence="10 13" id="KW-0143">Chaperone</keyword>
<feature type="domain" description="Membrane insertase YidC N-terminal" evidence="16">
    <location>
        <begin position="90"/>
        <end position="369"/>
    </location>
</feature>
<feature type="transmembrane region" description="Helical" evidence="13">
    <location>
        <begin position="6"/>
        <end position="25"/>
    </location>
</feature>
<keyword evidence="4 13" id="KW-0813">Transport</keyword>
<dbReference type="EMBL" id="PDEM01000007">
    <property type="protein sequence ID" value="PHZ86630.1"/>
    <property type="molecule type" value="Genomic_DNA"/>
</dbReference>
<comment type="subcellular location">
    <subcellularLocation>
        <location evidence="1">Cell inner membrane</location>
        <topology evidence="1">Multi-pass membrane protein</topology>
    </subcellularLocation>
    <subcellularLocation>
        <location evidence="13">Cell membrane</location>
        <topology evidence="13">Multi-pass membrane protein</topology>
    </subcellularLocation>
</comment>
<dbReference type="InterPro" id="IPR019998">
    <property type="entry name" value="Membr_insert_YidC"/>
</dbReference>
<dbReference type="PRINTS" id="PR01900">
    <property type="entry name" value="YIDCPROTEIN"/>
</dbReference>
<keyword evidence="18" id="KW-1185">Reference proteome</keyword>
<evidence type="ECO:0000256" key="3">
    <source>
        <dbReference type="ARBA" id="ARBA00015325"/>
    </source>
</evidence>
<keyword evidence="8 13" id="KW-1133">Transmembrane helix</keyword>
<dbReference type="InterPro" id="IPR001708">
    <property type="entry name" value="YidC/ALB3/OXA1/COX18"/>
</dbReference>
<dbReference type="PANTHER" id="PTHR12428">
    <property type="entry name" value="OXA1"/>
    <property type="match status" value="1"/>
</dbReference>
<accession>A0A2G4YWJ8</accession>
<name>A0A2G4YWJ8_9PROT</name>
<evidence type="ECO:0000256" key="12">
    <source>
        <dbReference type="ARBA" id="ARBA00033342"/>
    </source>
</evidence>
<evidence type="ECO:0000256" key="8">
    <source>
        <dbReference type="ARBA" id="ARBA00022989"/>
    </source>
</evidence>
<dbReference type="InterPro" id="IPR028053">
    <property type="entry name" value="Membr_insert_YidC_N"/>
</dbReference>
<keyword evidence="6 13" id="KW-0812">Transmembrane</keyword>
<feature type="transmembrane region" description="Helical" evidence="13">
    <location>
        <begin position="538"/>
        <end position="561"/>
    </location>
</feature>
<proteinExistence type="inferred from homology"/>
<organism evidence="17 18">
    <name type="scientific">Paremcibacter congregatus</name>
    <dbReference type="NCBI Taxonomy" id="2043170"/>
    <lineage>
        <taxon>Bacteria</taxon>
        <taxon>Pseudomonadati</taxon>
        <taxon>Pseudomonadota</taxon>
        <taxon>Alphaproteobacteria</taxon>
        <taxon>Emcibacterales</taxon>
        <taxon>Emcibacteraceae</taxon>
        <taxon>Paremcibacter</taxon>
    </lineage>
</organism>
<dbReference type="FunCoup" id="A0A2G4YWJ8">
    <property type="interactions" value="293"/>
</dbReference>
<dbReference type="NCBIfam" id="NF002353">
    <property type="entry name" value="PRK01318.1-4"/>
    <property type="match status" value="1"/>
</dbReference>
<evidence type="ECO:0000256" key="13">
    <source>
        <dbReference type="HAMAP-Rule" id="MF_01810"/>
    </source>
</evidence>
<dbReference type="NCBIfam" id="TIGR03592">
    <property type="entry name" value="yidC_oxa1_cterm"/>
    <property type="match status" value="1"/>
</dbReference>
<dbReference type="InterPro" id="IPR028055">
    <property type="entry name" value="YidC/Oxa/ALB_C"/>
</dbReference>
<dbReference type="InterPro" id="IPR038221">
    <property type="entry name" value="YidC_periplasmic_sf"/>
</dbReference>
<dbReference type="InterPro" id="IPR047196">
    <property type="entry name" value="YidC_ALB_C"/>
</dbReference>
<evidence type="ECO:0000259" key="16">
    <source>
        <dbReference type="Pfam" id="PF14849"/>
    </source>
</evidence>
<feature type="region of interest" description="Disordered" evidence="14">
    <location>
        <begin position="44"/>
        <end position="72"/>
    </location>
</feature>
<keyword evidence="5 13" id="KW-1003">Cell membrane</keyword>
<dbReference type="Proteomes" id="UP000229730">
    <property type="component" value="Unassembled WGS sequence"/>
</dbReference>
<dbReference type="GO" id="GO:0005886">
    <property type="term" value="C:plasma membrane"/>
    <property type="evidence" value="ECO:0007669"/>
    <property type="project" value="UniProtKB-SubCell"/>
</dbReference>
<gene>
    <name evidence="13" type="primary">yidC</name>
    <name evidence="17" type="ORF">CRD36_01780</name>
</gene>
<keyword evidence="7 13" id="KW-0653">Protein transport</keyword>
<evidence type="ECO:0000256" key="11">
    <source>
        <dbReference type="ARBA" id="ARBA00033245"/>
    </source>
</evidence>
<dbReference type="PRINTS" id="PR00701">
    <property type="entry name" value="60KDINNERMP"/>
</dbReference>
<dbReference type="GO" id="GO:0032977">
    <property type="term" value="F:membrane insertase activity"/>
    <property type="evidence" value="ECO:0007669"/>
    <property type="project" value="InterPro"/>
</dbReference>
<evidence type="ECO:0000256" key="14">
    <source>
        <dbReference type="SAM" id="MobiDB-lite"/>
    </source>
</evidence>
<evidence type="ECO:0000256" key="4">
    <source>
        <dbReference type="ARBA" id="ARBA00022448"/>
    </source>
</evidence>
<sequence>MEDNRNFMIAIGLTLVILLGYTYFYDAPRQEALEQARLEQQKVEAAQKGDELPDLNSGDAAPGNLANPSADGDMQISATREELISNRDKVLIKSPRLHGSIALKGGRLDDLTLADYKVSLEEGAEDVALLSPEGSKKAYFVDLNWGVEGSKAPTADTVWAADQDTLEAGGAVTLSWDNGEGLLFTRTITLDENYMFGVSQKVTNSSDSAVKVAQYGRVVRKGRPEGQALYILHEGPMWSLDEGIEEYSYGDLEDMGPKDKITASGTDGGWVGITDKYWLVALIPDAKKDFNVEVYRRGNETSENFYANYFHNWTVLPAGESYVETSRLFAGAKEVSLLDYYTDIENVKMLNYAIDWGMFYFLTKPIFYLLEILYGLAGNFGVAILLLTALVKLALFPIANKGYKSMNKMKVLQPKMQALKEKYGDDKAKMQQATMELYKKEKVNPVSGCLPMFLQFPVFFALYKVLYVTIDMRHAPFFGWIKDLSAPDTMLVTNLFGLIPWEPTGFLALGILPVVMGFTMWLQMQMTPSSGDPMQRKIMLFMPIVFTFMLSQFSVGLVIYWTCSNILGILQQWVLMRRADPVPTADKKA</sequence>
<dbReference type="Pfam" id="PF02096">
    <property type="entry name" value="60KD_IMP"/>
    <property type="match status" value="1"/>
</dbReference>
<feature type="transmembrane region" description="Helical" evidence="13">
    <location>
        <begin position="505"/>
        <end position="526"/>
    </location>
</feature>
<evidence type="ECO:0000256" key="5">
    <source>
        <dbReference type="ARBA" id="ARBA00022475"/>
    </source>
</evidence>
<dbReference type="RefSeq" id="WP_099471006.1">
    <property type="nucleotide sequence ID" value="NZ_CP041025.1"/>
</dbReference>
<dbReference type="CDD" id="cd20070">
    <property type="entry name" value="5TM_YidC_Alb3"/>
    <property type="match status" value="1"/>
</dbReference>
<dbReference type="GO" id="GO:0015031">
    <property type="term" value="P:protein transport"/>
    <property type="evidence" value="ECO:0007669"/>
    <property type="project" value="UniProtKB-KW"/>
</dbReference>
<dbReference type="InParanoid" id="A0A2G4YWJ8"/>
<dbReference type="CDD" id="cd19961">
    <property type="entry name" value="EcYidC-like_peri"/>
    <property type="match status" value="1"/>
</dbReference>
<protein>
    <recommendedName>
        <fullName evidence="3 13">Membrane protein insertase YidC</fullName>
    </recommendedName>
    <alternativeName>
        <fullName evidence="12 13">Foldase YidC</fullName>
    </alternativeName>
    <alternativeName>
        <fullName evidence="11 13">Membrane integrase YidC</fullName>
    </alternativeName>
    <alternativeName>
        <fullName evidence="13">Membrane protein YidC</fullName>
    </alternativeName>
</protein>
<dbReference type="HAMAP" id="MF_01810">
    <property type="entry name" value="YidC_type1"/>
    <property type="match status" value="1"/>
</dbReference>
<dbReference type="AlphaFoldDB" id="A0A2G4YWJ8"/>
<comment type="function">
    <text evidence="13">Required for the insertion and/or proper folding and/or complex formation of integral membrane proteins into the membrane. Involved in integration of membrane proteins that insert both dependently and independently of the Sec translocase complex, as well as at least some lipoproteins. Aids folding of multispanning membrane proteins.</text>
</comment>
<evidence type="ECO:0000256" key="1">
    <source>
        <dbReference type="ARBA" id="ARBA00004429"/>
    </source>
</evidence>
<comment type="subunit">
    <text evidence="13">Interacts with the Sec translocase complex via SecD. Specifically interacts with transmembrane segments of nascent integral membrane proteins during membrane integration.</text>
</comment>
<dbReference type="Pfam" id="PF14849">
    <property type="entry name" value="YidC_periplas"/>
    <property type="match status" value="1"/>
</dbReference>
<feature type="transmembrane region" description="Helical" evidence="13">
    <location>
        <begin position="449"/>
        <end position="470"/>
    </location>
</feature>
<evidence type="ECO:0000256" key="2">
    <source>
        <dbReference type="ARBA" id="ARBA00010527"/>
    </source>
</evidence>
<dbReference type="NCBIfam" id="TIGR03593">
    <property type="entry name" value="yidC_nterm"/>
    <property type="match status" value="1"/>
</dbReference>
<evidence type="ECO:0000313" key="18">
    <source>
        <dbReference type="Proteomes" id="UP000229730"/>
    </source>
</evidence>
<evidence type="ECO:0000256" key="6">
    <source>
        <dbReference type="ARBA" id="ARBA00022692"/>
    </source>
</evidence>
<evidence type="ECO:0000256" key="7">
    <source>
        <dbReference type="ARBA" id="ARBA00022927"/>
    </source>
</evidence>
<keyword evidence="9 13" id="KW-0472">Membrane</keyword>
<evidence type="ECO:0000256" key="10">
    <source>
        <dbReference type="ARBA" id="ARBA00023186"/>
    </source>
</evidence>
<dbReference type="OrthoDB" id="9780552at2"/>
<feature type="transmembrane region" description="Helical" evidence="13">
    <location>
        <begin position="380"/>
        <end position="399"/>
    </location>
</feature>